<keyword evidence="2" id="KW-1185">Reference proteome</keyword>
<evidence type="ECO:0000313" key="1">
    <source>
        <dbReference type="EMBL" id="RNA08265.1"/>
    </source>
</evidence>
<organism evidence="1 2">
    <name type="scientific">Brachionus plicatilis</name>
    <name type="common">Marine rotifer</name>
    <name type="synonym">Brachionus muelleri</name>
    <dbReference type="NCBI Taxonomy" id="10195"/>
    <lineage>
        <taxon>Eukaryota</taxon>
        <taxon>Metazoa</taxon>
        <taxon>Spiralia</taxon>
        <taxon>Gnathifera</taxon>
        <taxon>Rotifera</taxon>
        <taxon>Eurotatoria</taxon>
        <taxon>Monogononta</taxon>
        <taxon>Pseudotrocha</taxon>
        <taxon>Ploima</taxon>
        <taxon>Brachionidae</taxon>
        <taxon>Brachionus</taxon>
    </lineage>
</organism>
<accession>A0A3M7QBD7</accession>
<name>A0A3M7QBD7_BRAPC</name>
<comment type="caution">
    <text evidence="1">The sequence shown here is derived from an EMBL/GenBank/DDBJ whole genome shotgun (WGS) entry which is preliminary data.</text>
</comment>
<proteinExistence type="predicted"/>
<sequence length="59" mass="6786">SQIFKGLSIKIIVVIPASTEEIQPFLSSCKKNDIINFVNDLLLTRKNDKIIDEYKNTYI</sequence>
<evidence type="ECO:0000313" key="2">
    <source>
        <dbReference type="Proteomes" id="UP000276133"/>
    </source>
</evidence>
<dbReference type="Proteomes" id="UP000276133">
    <property type="component" value="Unassembled WGS sequence"/>
</dbReference>
<dbReference type="EMBL" id="REGN01006795">
    <property type="protein sequence ID" value="RNA08265.1"/>
    <property type="molecule type" value="Genomic_DNA"/>
</dbReference>
<dbReference type="AlphaFoldDB" id="A0A3M7QBD7"/>
<gene>
    <name evidence="1" type="ORF">BpHYR1_025173</name>
</gene>
<protein>
    <submittedName>
        <fullName evidence="1">Uncharacterized protein</fullName>
    </submittedName>
</protein>
<reference evidence="1 2" key="1">
    <citation type="journal article" date="2018" name="Sci. Rep.">
        <title>Genomic signatures of local adaptation to the degree of environmental predictability in rotifers.</title>
        <authorList>
            <person name="Franch-Gras L."/>
            <person name="Hahn C."/>
            <person name="Garcia-Roger E.M."/>
            <person name="Carmona M.J."/>
            <person name="Serra M."/>
            <person name="Gomez A."/>
        </authorList>
    </citation>
    <scope>NUCLEOTIDE SEQUENCE [LARGE SCALE GENOMIC DNA]</scope>
    <source>
        <strain evidence="1">HYR1</strain>
    </source>
</reference>
<feature type="non-terminal residue" evidence="1">
    <location>
        <position position="1"/>
    </location>
</feature>